<name>A0A8S3DNH2_9BILA</name>
<proteinExistence type="predicted"/>
<feature type="non-terminal residue" evidence="1">
    <location>
        <position position="1"/>
    </location>
</feature>
<evidence type="ECO:0000313" key="1">
    <source>
        <dbReference type="EMBL" id="CAF5027776.1"/>
    </source>
</evidence>
<dbReference type="EMBL" id="CAJOBI010215178">
    <property type="protein sequence ID" value="CAF5027776.1"/>
    <property type="molecule type" value="Genomic_DNA"/>
</dbReference>
<dbReference type="Proteomes" id="UP000676336">
    <property type="component" value="Unassembled WGS sequence"/>
</dbReference>
<evidence type="ECO:0000313" key="2">
    <source>
        <dbReference type="Proteomes" id="UP000676336"/>
    </source>
</evidence>
<dbReference type="AlphaFoldDB" id="A0A8S3DNH2"/>
<reference evidence="1" key="1">
    <citation type="submission" date="2021-02" db="EMBL/GenBank/DDBJ databases">
        <authorList>
            <person name="Nowell W R."/>
        </authorList>
    </citation>
    <scope>NUCLEOTIDE SEQUENCE</scope>
</reference>
<feature type="non-terminal residue" evidence="1">
    <location>
        <position position="52"/>
    </location>
</feature>
<accession>A0A8S3DNH2</accession>
<gene>
    <name evidence="1" type="ORF">SMN809_LOCUS57952</name>
</gene>
<organism evidence="1 2">
    <name type="scientific">Rotaria magnacalcarata</name>
    <dbReference type="NCBI Taxonomy" id="392030"/>
    <lineage>
        <taxon>Eukaryota</taxon>
        <taxon>Metazoa</taxon>
        <taxon>Spiralia</taxon>
        <taxon>Gnathifera</taxon>
        <taxon>Rotifera</taxon>
        <taxon>Eurotatoria</taxon>
        <taxon>Bdelloidea</taxon>
        <taxon>Philodinida</taxon>
        <taxon>Philodinidae</taxon>
        <taxon>Rotaria</taxon>
    </lineage>
</organism>
<protein>
    <submittedName>
        <fullName evidence="1">Uncharacterized protein</fullName>
    </submittedName>
</protein>
<comment type="caution">
    <text evidence="1">The sequence shown here is derived from an EMBL/GenBank/DDBJ whole genome shotgun (WGS) entry which is preliminary data.</text>
</comment>
<sequence>EDIPYVQYPSKQQQQQQQQPIIDEPTATNLIEVSAPLVVKLPGDEPIPPTTL</sequence>